<protein>
    <recommendedName>
        <fullName evidence="2">Reverse transcriptase domain-containing protein</fullName>
    </recommendedName>
</protein>
<dbReference type="Gene3D" id="3.10.280.10">
    <property type="entry name" value="Mitochondrial glycoprotein"/>
    <property type="match status" value="1"/>
</dbReference>
<dbReference type="InterPro" id="IPR000477">
    <property type="entry name" value="RT_dom"/>
</dbReference>
<name>A0A8B6BZ12_MYTGA</name>
<proteinExistence type="inferred from homology"/>
<accession>A0A8B6BZ12</accession>
<evidence type="ECO:0000256" key="1">
    <source>
        <dbReference type="ARBA" id="ARBA00005457"/>
    </source>
</evidence>
<dbReference type="OrthoDB" id="278212at2759"/>
<dbReference type="PANTHER" id="PTHR47510:SF3">
    <property type="entry name" value="ENDO_EXONUCLEASE_PHOSPHATASE DOMAIN-CONTAINING PROTEIN"/>
    <property type="match status" value="1"/>
</dbReference>
<organism evidence="3 4">
    <name type="scientific">Mytilus galloprovincialis</name>
    <name type="common">Mediterranean mussel</name>
    <dbReference type="NCBI Taxonomy" id="29158"/>
    <lineage>
        <taxon>Eukaryota</taxon>
        <taxon>Metazoa</taxon>
        <taxon>Spiralia</taxon>
        <taxon>Lophotrochozoa</taxon>
        <taxon>Mollusca</taxon>
        <taxon>Bivalvia</taxon>
        <taxon>Autobranchia</taxon>
        <taxon>Pteriomorphia</taxon>
        <taxon>Mytilida</taxon>
        <taxon>Mytiloidea</taxon>
        <taxon>Mytilidae</taxon>
        <taxon>Mytilinae</taxon>
        <taxon>Mytilus</taxon>
    </lineage>
</organism>
<dbReference type="PANTHER" id="PTHR47510">
    <property type="entry name" value="REVERSE TRANSCRIPTASE DOMAIN-CONTAINING PROTEIN"/>
    <property type="match status" value="1"/>
</dbReference>
<comment type="similarity">
    <text evidence="1">Belongs to the MAM33 family.</text>
</comment>
<dbReference type="SUPFAM" id="SSF54529">
    <property type="entry name" value="Mitochondrial glycoprotein MAM33-like"/>
    <property type="match status" value="1"/>
</dbReference>
<sequence length="560" mass="63876">MKEKEIAKQVKNNPKKFWHYVKSKTKTRTGISDLVMNTQDGNDVLTTNDKEKAETLSSFFASVFTKEDDGDIPKLQGQTVKEAMNYLVVKQENVQKRLKNLNINKSQGPDNIHPRLLHDVCDALSTPITIIFNTSLKEKTIPQDWKEGCITAIFKKGNRKQASNYRPVSLTCILCKLLETFVRDHNFMVSHMRLNKLFSDYQFGFLSGRSTTLQLLHVLEKWTKILDNGGSIDTIYLDFMKAFDTVPHKRLIGKLKSYGIAEEIISWVTSFLSGRKQQVRVNGSYSEFKQVVKNCKSRQILGVAQTDANTRSISSLVAKTRELCHHRQRVQISSHLLQRKPTKHCSNCSCGVHSKAEVEQGDLEFSKFLDEEIRQEKERTVPLVNTVKDWDVQKDDAEVTLSKSIGNEQIRLHFNINNMVDVSPPESKGEYEEGNQNNNADMVMAKPLFTVEIVKSSGKTLSMDCSYPEYEVEYEQEDNDDAFCITSVSMSGPQGEGEDNSYSVVAETMDETMYEMLMDMLHDRGIDDKFIGDLADYSTGYEQSKYIELLVDLKSFLDEK</sequence>
<dbReference type="AlphaFoldDB" id="A0A8B6BZ12"/>
<gene>
    <name evidence="3" type="ORF">MGAL_10B089913</name>
</gene>
<reference evidence="3" key="1">
    <citation type="submission" date="2018-11" db="EMBL/GenBank/DDBJ databases">
        <authorList>
            <person name="Alioto T."/>
            <person name="Alioto T."/>
        </authorList>
    </citation>
    <scope>NUCLEOTIDE SEQUENCE</scope>
</reference>
<dbReference type="Proteomes" id="UP000596742">
    <property type="component" value="Unassembled WGS sequence"/>
</dbReference>
<dbReference type="InterPro" id="IPR003428">
    <property type="entry name" value="MAM33"/>
</dbReference>
<evidence type="ECO:0000313" key="4">
    <source>
        <dbReference type="Proteomes" id="UP000596742"/>
    </source>
</evidence>
<dbReference type="Pfam" id="PF00078">
    <property type="entry name" value="RVT_1"/>
    <property type="match status" value="1"/>
</dbReference>
<evidence type="ECO:0000313" key="3">
    <source>
        <dbReference type="EMBL" id="VDH97363.1"/>
    </source>
</evidence>
<evidence type="ECO:0000259" key="2">
    <source>
        <dbReference type="Pfam" id="PF00078"/>
    </source>
</evidence>
<dbReference type="GO" id="GO:0005759">
    <property type="term" value="C:mitochondrial matrix"/>
    <property type="evidence" value="ECO:0007669"/>
    <property type="project" value="InterPro"/>
</dbReference>
<dbReference type="EMBL" id="UYJE01000891">
    <property type="protein sequence ID" value="VDH97363.1"/>
    <property type="molecule type" value="Genomic_DNA"/>
</dbReference>
<dbReference type="Pfam" id="PF02330">
    <property type="entry name" value="MAM33"/>
    <property type="match status" value="1"/>
</dbReference>
<comment type="caution">
    <text evidence="3">The sequence shown here is derived from an EMBL/GenBank/DDBJ whole genome shotgun (WGS) entry which is preliminary data.</text>
</comment>
<dbReference type="InterPro" id="IPR036561">
    <property type="entry name" value="MAM33_sf"/>
</dbReference>
<keyword evidence="4" id="KW-1185">Reference proteome</keyword>
<feature type="domain" description="Reverse transcriptase" evidence="2">
    <location>
        <begin position="158"/>
        <end position="284"/>
    </location>
</feature>